<dbReference type="EMBL" id="UYYG01000023">
    <property type="protein sequence ID" value="VDN51527.1"/>
    <property type="molecule type" value="Genomic_DNA"/>
</dbReference>
<evidence type="ECO:0000259" key="2">
    <source>
        <dbReference type="PROSITE" id="PS51126"/>
    </source>
</evidence>
<feature type="transmembrane region" description="Helical" evidence="1">
    <location>
        <begin position="271"/>
        <end position="286"/>
    </location>
</feature>
<accession>A0A0N4UH79</accession>
<sequence length="287" mass="33888">EAERRNKDKSGFYRFDKRYQRYLYRATNNQNTVQNSQYSRLLAENSRLRMTFGPTGDEEEIFLTIIFKSFQKQLIQHSAFLEVFNIFADFKPRLTRLLTPYLPAYLLLAFFDIMMKQIMQKIKLVALFTSVHIVFKDTASYGLFLRHIFCHEFTKILLVVPGILQHESPVDRILNGYNKNNNSLKCQPTFQKSLDDLLELLNFLHTKFRTYGADSIFLGQIFGQIIYWICALVLNHLMFRKELCNVKNFQKFRLTLLISIQFALAKDCNDSFIMAFLPLLLAFLFFL</sequence>
<protein>
    <submittedName>
        <fullName evidence="6">Dilute domain-containing protein</fullName>
    </submittedName>
</protein>
<evidence type="ECO:0000313" key="3">
    <source>
        <dbReference type="EMBL" id="VDN51527.1"/>
    </source>
</evidence>
<evidence type="ECO:0000313" key="5">
    <source>
        <dbReference type="Proteomes" id="UP000274756"/>
    </source>
</evidence>
<feature type="domain" description="Dilute" evidence="2">
    <location>
        <begin position="154"/>
        <end position="287"/>
    </location>
</feature>
<evidence type="ECO:0000313" key="6">
    <source>
        <dbReference type="WBParaSite" id="DME_0000688601-mRNA-1"/>
    </source>
</evidence>
<evidence type="ECO:0000256" key="1">
    <source>
        <dbReference type="SAM" id="Phobius"/>
    </source>
</evidence>
<dbReference type="STRING" id="318479.A0A0N4UH79"/>
<dbReference type="WBParaSite" id="DME_0000688601-mRNA-1">
    <property type="protein sequence ID" value="DME_0000688601-mRNA-1"/>
    <property type="gene ID" value="DME_0000688601"/>
</dbReference>
<dbReference type="Proteomes" id="UP000038040">
    <property type="component" value="Unplaced"/>
</dbReference>
<feature type="transmembrane region" description="Helical" evidence="1">
    <location>
        <begin position="216"/>
        <end position="239"/>
    </location>
</feature>
<proteinExistence type="predicted"/>
<keyword evidence="1" id="KW-1133">Transmembrane helix</keyword>
<dbReference type="OrthoDB" id="6108017at2759"/>
<name>A0A0N4UH79_DRAME</name>
<evidence type="ECO:0000313" key="4">
    <source>
        <dbReference type="Proteomes" id="UP000038040"/>
    </source>
</evidence>
<dbReference type="InterPro" id="IPR002710">
    <property type="entry name" value="Dilute_dom"/>
</dbReference>
<organism evidence="4 6">
    <name type="scientific">Dracunculus medinensis</name>
    <name type="common">Guinea worm</name>
    <dbReference type="NCBI Taxonomy" id="318479"/>
    <lineage>
        <taxon>Eukaryota</taxon>
        <taxon>Metazoa</taxon>
        <taxon>Ecdysozoa</taxon>
        <taxon>Nematoda</taxon>
        <taxon>Chromadorea</taxon>
        <taxon>Rhabditida</taxon>
        <taxon>Spirurina</taxon>
        <taxon>Dracunculoidea</taxon>
        <taxon>Dracunculidae</taxon>
        <taxon>Dracunculus</taxon>
    </lineage>
</organism>
<dbReference type="PROSITE" id="PS51126">
    <property type="entry name" value="DILUTE"/>
    <property type="match status" value="1"/>
</dbReference>
<keyword evidence="1" id="KW-0472">Membrane</keyword>
<gene>
    <name evidence="3" type="ORF">DME_LOCUS1500</name>
</gene>
<keyword evidence="1" id="KW-0812">Transmembrane</keyword>
<reference evidence="3 5" key="2">
    <citation type="submission" date="2018-11" db="EMBL/GenBank/DDBJ databases">
        <authorList>
            <consortium name="Pathogen Informatics"/>
        </authorList>
    </citation>
    <scope>NUCLEOTIDE SEQUENCE [LARGE SCALE GENOMIC DNA]</scope>
</reference>
<keyword evidence="5" id="KW-1185">Reference proteome</keyword>
<dbReference type="Proteomes" id="UP000274756">
    <property type="component" value="Unassembled WGS sequence"/>
</dbReference>
<reference evidence="6" key="1">
    <citation type="submission" date="2017-02" db="UniProtKB">
        <authorList>
            <consortium name="WormBaseParasite"/>
        </authorList>
    </citation>
    <scope>IDENTIFICATION</scope>
</reference>
<dbReference type="AlphaFoldDB" id="A0A0N4UH79"/>